<feature type="domain" description="F-box/LRR-repeat protein 15-like leucin rich repeat" evidence="1">
    <location>
        <begin position="135"/>
        <end position="270"/>
    </location>
</feature>
<dbReference type="Gene3D" id="3.80.10.10">
    <property type="entry name" value="Ribonuclease Inhibitor"/>
    <property type="match status" value="2"/>
</dbReference>
<evidence type="ECO:0000313" key="3">
    <source>
        <dbReference type="Proteomes" id="UP001431209"/>
    </source>
</evidence>
<evidence type="ECO:0000259" key="1">
    <source>
        <dbReference type="Pfam" id="PF25372"/>
    </source>
</evidence>
<dbReference type="SMART" id="SM00367">
    <property type="entry name" value="LRR_CC"/>
    <property type="match status" value="3"/>
</dbReference>
<name>A0AAW2ZI07_9EUKA</name>
<reference evidence="2 3" key="1">
    <citation type="submission" date="2024-03" db="EMBL/GenBank/DDBJ databases">
        <title>The Acrasis kona genome and developmental transcriptomes reveal deep origins of eukaryotic multicellular pathways.</title>
        <authorList>
            <person name="Sheikh S."/>
            <person name="Fu C.-J."/>
            <person name="Brown M.W."/>
            <person name="Baldauf S.L."/>
        </authorList>
    </citation>
    <scope>NUCLEOTIDE SEQUENCE [LARGE SCALE GENOMIC DNA]</scope>
    <source>
        <strain evidence="2 3">ATCC MYA-3509</strain>
    </source>
</reference>
<proteinExistence type="predicted"/>
<dbReference type="InterPro" id="IPR006553">
    <property type="entry name" value="Leu-rich_rpt_Cys-con_subtyp"/>
</dbReference>
<dbReference type="InterPro" id="IPR032675">
    <property type="entry name" value="LRR_dom_sf"/>
</dbReference>
<dbReference type="AlphaFoldDB" id="A0AAW2ZI07"/>
<gene>
    <name evidence="2" type="ORF">AKO1_009153</name>
</gene>
<evidence type="ECO:0000313" key="2">
    <source>
        <dbReference type="EMBL" id="KAL0489446.1"/>
    </source>
</evidence>
<dbReference type="GO" id="GO:0031146">
    <property type="term" value="P:SCF-dependent proteasomal ubiquitin-dependent protein catabolic process"/>
    <property type="evidence" value="ECO:0007669"/>
    <property type="project" value="TreeGrafter"/>
</dbReference>
<dbReference type="InterPro" id="IPR057207">
    <property type="entry name" value="FBXL15_LRR"/>
</dbReference>
<accession>A0AAW2ZI07</accession>
<dbReference type="EMBL" id="JAOPGA020001558">
    <property type="protein sequence ID" value="KAL0489446.1"/>
    <property type="molecule type" value="Genomic_DNA"/>
</dbReference>
<comment type="caution">
    <text evidence="2">The sequence shown here is derived from an EMBL/GenBank/DDBJ whole genome shotgun (WGS) entry which is preliminary data.</text>
</comment>
<dbReference type="Pfam" id="PF25372">
    <property type="entry name" value="DUF7885"/>
    <property type="match status" value="1"/>
</dbReference>
<dbReference type="Proteomes" id="UP001431209">
    <property type="component" value="Unassembled WGS sequence"/>
</dbReference>
<organism evidence="2 3">
    <name type="scientific">Acrasis kona</name>
    <dbReference type="NCBI Taxonomy" id="1008807"/>
    <lineage>
        <taxon>Eukaryota</taxon>
        <taxon>Discoba</taxon>
        <taxon>Heterolobosea</taxon>
        <taxon>Tetramitia</taxon>
        <taxon>Eutetramitia</taxon>
        <taxon>Acrasidae</taxon>
        <taxon>Acrasis</taxon>
    </lineage>
</organism>
<dbReference type="GO" id="GO:0019005">
    <property type="term" value="C:SCF ubiquitin ligase complex"/>
    <property type="evidence" value="ECO:0007669"/>
    <property type="project" value="TreeGrafter"/>
</dbReference>
<sequence>MRTNGKHLESAKLAEAIKNCPWKDLKFIIDNYLLLKESIEMRVIVFAKYDIPLPPIPTLNEEMLKETVNEKSNGLKLNINPLTDETLKKIFMKYNEFQSVLLSRCRELKWDWVGELPGVLPTKKLCLGGSNAPQQICILLRKLPYLEYLCLRNVGINDEAMEIIAACTELKSLRLVKCSSITDQGLSHLRRLPNLETLKITSCFGITNAGVEFIKQYPKLTQVCLSGCYITDECLTDLLEGTSIKEICLCDTSVSKGLKERLTERVYVKKSRFDGGQISNMAHSI</sequence>
<dbReference type="SUPFAM" id="SSF52047">
    <property type="entry name" value="RNI-like"/>
    <property type="match status" value="1"/>
</dbReference>
<keyword evidence="3" id="KW-1185">Reference proteome</keyword>
<protein>
    <submittedName>
        <fullName evidence="2">F-box/LRR-repeat protein</fullName>
    </submittedName>
</protein>
<dbReference type="PANTHER" id="PTHR13318">
    <property type="entry name" value="PARTNER OF PAIRED, ISOFORM B-RELATED"/>
    <property type="match status" value="1"/>
</dbReference>